<keyword evidence="8 11" id="KW-0503">Monooxygenase</keyword>
<keyword evidence="13" id="KW-0812">Transmembrane</keyword>
<dbReference type="EMBL" id="JAWXYG010000007">
    <property type="protein sequence ID" value="KAK4268734.1"/>
    <property type="molecule type" value="Genomic_DNA"/>
</dbReference>
<feature type="binding site" description="axial binding residue" evidence="10">
    <location>
        <position position="452"/>
    </location>
    <ligand>
        <name>heme</name>
        <dbReference type="ChEBI" id="CHEBI:30413"/>
    </ligand>
    <ligandPart>
        <name>Fe</name>
        <dbReference type="ChEBI" id="CHEBI:18248"/>
    </ligandPart>
</feature>
<dbReference type="AlphaFoldDB" id="A0AAE1MKG4"/>
<organism evidence="14 15">
    <name type="scientific">Acacia crassicarpa</name>
    <name type="common">northern wattle</name>
    <dbReference type="NCBI Taxonomy" id="499986"/>
    <lineage>
        <taxon>Eukaryota</taxon>
        <taxon>Viridiplantae</taxon>
        <taxon>Streptophyta</taxon>
        <taxon>Embryophyta</taxon>
        <taxon>Tracheophyta</taxon>
        <taxon>Spermatophyta</taxon>
        <taxon>Magnoliopsida</taxon>
        <taxon>eudicotyledons</taxon>
        <taxon>Gunneridae</taxon>
        <taxon>Pentapetalae</taxon>
        <taxon>rosids</taxon>
        <taxon>fabids</taxon>
        <taxon>Fabales</taxon>
        <taxon>Fabaceae</taxon>
        <taxon>Caesalpinioideae</taxon>
        <taxon>mimosoid clade</taxon>
        <taxon>Acacieae</taxon>
        <taxon>Acacia</taxon>
    </lineage>
</organism>
<dbReference type="GO" id="GO:0005506">
    <property type="term" value="F:iron ion binding"/>
    <property type="evidence" value="ECO:0007669"/>
    <property type="project" value="InterPro"/>
</dbReference>
<evidence type="ECO:0000256" key="13">
    <source>
        <dbReference type="SAM" id="Phobius"/>
    </source>
</evidence>
<dbReference type="FunFam" id="1.10.630.10:FF:000011">
    <property type="entry name" value="Cytochrome P450 83B1"/>
    <property type="match status" value="1"/>
</dbReference>
<evidence type="ECO:0000256" key="12">
    <source>
        <dbReference type="SAM" id="Coils"/>
    </source>
</evidence>
<evidence type="ECO:0000256" key="8">
    <source>
        <dbReference type="ARBA" id="ARBA00023033"/>
    </source>
</evidence>
<dbReference type="PANTHER" id="PTHR47943">
    <property type="entry name" value="CYTOCHROME P450 93A3-LIKE"/>
    <property type="match status" value="1"/>
</dbReference>
<keyword evidence="6 11" id="KW-0560">Oxidoreductase</keyword>
<evidence type="ECO:0000313" key="15">
    <source>
        <dbReference type="Proteomes" id="UP001293593"/>
    </source>
</evidence>
<evidence type="ECO:0000256" key="6">
    <source>
        <dbReference type="ARBA" id="ARBA00023002"/>
    </source>
</evidence>
<dbReference type="PRINTS" id="PR00463">
    <property type="entry name" value="EP450I"/>
</dbReference>
<evidence type="ECO:0000256" key="11">
    <source>
        <dbReference type="RuleBase" id="RU000461"/>
    </source>
</evidence>
<dbReference type="PANTHER" id="PTHR47943:SF9">
    <property type="entry name" value="CYTOCHROME P450"/>
    <property type="match status" value="1"/>
</dbReference>
<dbReference type="InterPro" id="IPR002401">
    <property type="entry name" value="Cyt_P450_E_grp-I"/>
</dbReference>
<keyword evidence="7 10" id="KW-0408">Iron</keyword>
<reference evidence="14" key="1">
    <citation type="submission" date="2023-10" db="EMBL/GenBank/DDBJ databases">
        <title>Chromosome-level genome of the transformable northern wattle, Acacia crassicarpa.</title>
        <authorList>
            <person name="Massaro I."/>
            <person name="Sinha N.R."/>
            <person name="Poethig S."/>
            <person name="Leichty A.R."/>
        </authorList>
    </citation>
    <scope>NUCLEOTIDE SEQUENCE</scope>
    <source>
        <strain evidence="14">Acra3RX</strain>
        <tissue evidence="14">Leaf</tissue>
    </source>
</reference>
<dbReference type="Gene3D" id="1.10.630.10">
    <property type="entry name" value="Cytochrome P450"/>
    <property type="match status" value="1"/>
</dbReference>
<comment type="similarity">
    <text evidence="3 11">Belongs to the cytochrome P450 family.</text>
</comment>
<dbReference type="PRINTS" id="PR00385">
    <property type="entry name" value="P450"/>
</dbReference>
<dbReference type="Proteomes" id="UP001293593">
    <property type="component" value="Unassembled WGS sequence"/>
</dbReference>
<comment type="cofactor">
    <cofactor evidence="1 10">
        <name>heme</name>
        <dbReference type="ChEBI" id="CHEBI:30413"/>
    </cofactor>
</comment>
<keyword evidence="5 10" id="KW-0479">Metal-binding</keyword>
<sequence>MLLANVTIPIALLFTFSFLYRALFLLLKQRKLHHEKPPPPPGPQPLPLIGNLHILGKSPHRTLQSLAKTYGPIMSLKFGQVPAIVISSSEAAQLILKTNDIVFSIRPRTQASGILTHGFKGVAFADYGLYWRHVKKLITVKLLSPTKMEFFASMMREELSLVVKSFEKASSSKQIVDLSEAVHNLMEDIAFKMNFGSHTGKDTEFNYKKLVREAMNLLGTFNVSDYLPCLRPFDLQGIKRQLKKCMKEGDEILEKMMKESEQAQKKSKDQNHNSFIDTLVSQMNQSIGKLQDGQELVLDPVSVKAIISDLFSPVVEGSTIVVEWVLSELIRNQRVMKKLQHEIQNVVGMKRMVEETDLSELSYLDLVIKESLRLHPPGSFNPREAREDIIMDGYYIKKKTLVLINTWSIGRDPKAWSDDVDIFYPERFLNSEVDLKGHHFQLLPFGSGRRRCAGIRIALTLIKFVVAQFVHYFDWELPYGIKYEELDMEEKYAFPMPRARHLLAIPSRRLPN</sequence>
<comment type="caution">
    <text evidence="14">The sequence shown here is derived from an EMBL/GenBank/DDBJ whole genome shotgun (WGS) entry which is preliminary data.</text>
</comment>
<keyword evidence="12" id="KW-0175">Coiled coil</keyword>
<keyword evidence="9 13" id="KW-0472">Membrane</keyword>
<feature type="coiled-coil region" evidence="12">
    <location>
        <begin position="246"/>
        <end position="273"/>
    </location>
</feature>
<evidence type="ECO:0008006" key="16">
    <source>
        <dbReference type="Google" id="ProtNLM"/>
    </source>
</evidence>
<protein>
    <recommendedName>
        <fullName evidence="16">Cytochrome P450</fullName>
    </recommendedName>
</protein>
<evidence type="ECO:0000256" key="5">
    <source>
        <dbReference type="ARBA" id="ARBA00022723"/>
    </source>
</evidence>
<evidence type="ECO:0000256" key="10">
    <source>
        <dbReference type="PIRSR" id="PIRSR602401-1"/>
    </source>
</evidence>
<dbReference type="InterPro" id="IPR017972">
    <property type="entry name" value="Cyt_P450_CS"/>
</dbReference>
<keyword evidence="4 10" id="KW-0349">Heme</keyword>
<dbReference type="GO" id="GO:0016020">
    <property type="term" value="C:membrane"/>
    <property type="evidence" value="ECO:0007669"/>
    <property type="project" value="UniProtKB-SubCell"/>
</dbReference>
<evidence type="ECO:0000256" key="1">
    <source>
        <dbReference type="ARBA" id="ARBA00001971"/>
    </source>
</evidence>
<evidence type="ECO:0000313" key="14">
    <source>
        <dbReference type="EMBL" id="KAK4268734.1"/>
    </source>
</evidence>
<proteinExistence type="inferred from homology"/>
<dbReference type="SUPFAM" id="SSF48264">
    <property type="entry name" value="Cytochrome P450"/>
    <property type="match status" value="1"/>
</dbReference>
<keyword evidence="13" id="KW-1133">Transmembrane helix</keyword>
<evidence type="ECO:0000256" key="7">
    <source>
        <dbReference type="ARBA" id="ARBA00023004"/>
    </source>
</evidence>
<dbReference type="Pfam" id="PF00067">
    <property type="entry name" value="p450"/>
    <property type="match status" value="1"/>
</dbReference>
<dbReference type="GO" id="GO:0004497">
    <property type="term" value="F:monooxygenase activity"/>
    <property type="evidence" value="ECO:0007669"/>
    <property type="project" value="UniProtKB-KW"/>
</dbReference>
<dbReference type="InterPro" id="IPR001128">
    <property type="entry name" value="Cyt_P450"/>
</dbReference>
<evidence type="ECO:0000256" key="9">
    <source>
        <dbReference type="ARBA" id="ARBA00023136"/>
    </source>
</evidence>
<dbReference type="GO" id="GO:0016705">
    <property type="term" value="F:oxidoreductase activity, acting on paired donors, with incorporation or reduction of molecular oxygen"/>
    <property type="evidence" value="ECO:0007669"/>
    <property type="project" value="InterPro"/>
</dbReference>
<gene>
    <name evidence="14" type="ORF">QN277_025346</name>
</gene>
<dbReference type="GO" id="GO:0020037">
    <property type="term" value="F:heme binding"/>
    <property type="evidence" value="ECO:0007669"/>
    <property type="project" value="InterPro"/>
</dbReference>
<evidence type="ECO:0000256" key="4">
    <source>
        <dbReference type="ARBA" id="ARBA00022617"/>
    </source>
</evidence>
<dbReference type="InterPro" id="IPR036396">
    <property type="entry name" value="Cyt_P450_sf"/>
</dbReference>
<comment type="subcellular location">
    <subcellularLocation>
        <location evidence="2">Membrane</location>
    </subcellularLocation>
</comment>
<dbReference type="CDD" id="cd11072">
    <property type="entry name" value="CYP71-like"/>
    <property type="match status" value="1"/>
</dbReference>
<accession>A0AAE1MKG4</accession>
<dbReference type="PROSITE" id="PS00086">
    <property type="entry name" value="CYTOCHROME_P450"/>
    <property type="match status" value="1"/>
</dbReference>
<feature type="transmembrane region" description="Helical" evidence="13">
    <location>
        <begin position="6"/>
        <end position="27"/>
    </location>
</feature>
<keyword evidence="15" id="KW-1185">Reference proteome</keyword>
<evidence type="ECO:0000256" key="3">
    <source>
        <dbReference type="ARBA" id="ARBA00010617"/>
    </source>
</evidence>
<name>A0AAE1MKG4_9FABA</name>
<evidence type="ECO:0000256" key="2">
    <source>
        <dbReference type="ARBA" id="ARBA00004370"/>
    </source>
</evidence>